<evidence type="ECO:0000313" key="2">
    <source>
        <dbReference type="EMBL" id="PQQ00655.1"/>
    </source>
</evidence>
<feature type="region of interest" description="Disordered" evidence="1">
    <location>
        <begin position="59"/>
        <end position="80"/>
    </location>
</feature>
<reference evidence="2 3" key="1">
    <citation type="submission" date="2018-02" db="EMBL/GenBank/DDBJ databases">
        <title>Draft genome of wild Prunus yedoensis var. nudiflora.</title>
        <authorList>
            <person name="Baek S."/>
            <person name="Kim J.-H."/>
            <person name="Choi K."/>
            <person name="Kim G.-B."/>
            <person name="Cho A."/>
            <person name="Jang H."/>
            <person name="Shin C.-H."/>
            <person name="Yu H.-J."/>
            <person name="Mun J.-H."/>
        </authorList>
    </citation>
    <scope>NUCLEOTIDE SEQUENCE [LARGE SCALE GENOMIC DNA]</scope>
    <source>
        <strain evidence="3">cv. Jeju island</strain>
        <tissue evidence="2">Leaf</tissue>
    </source>
</reference>
<keyword evidence="3" id="KW-1185">Reference proteome</keyword>
<dbReference type="EMBL" id="PJQY01001671">
    <property type="protein sequence ID" value="PQQ00655.1"/>
    <property type="molecule type" value="Genomic_DNA"/>
</dbReference>
<protein>
    <submittedName>
        <fullName evidence="2">Uncharacterized protein</fullName>
    </submittedName>
</protein>
<dbReference type="Proteomes" id="UP000250321">
    <property type="component" value="Unassembled WGS sequence"/>
</dbReference>
<sequence length="80" mass="8757">MAMPFVDCFPCYQGGPTLEEDHSTESPYTIGRVSTRGQFSSPPSKSKMLDPGVKPLLAAGRRANDGQSHVPRRTVHKDKV</sequence>
<gene>
    <name evidence="2" type="ORF">Pyn_36451</name>
</gene>
<feature type="compositionally biased region" description="Basic residues" evidence="1">
    <location>
        <begin position="70"/>
        <end position="80"/>
    </location>
</feature>
<accession>A0A314XYS7</accession>
<comment type="caution">
    <text evidence="2">The sequence shown here is derived from an EMBL/GenBank/DDBJ whole genome shotgun (WGS) entry which is preliminary data.</text>
</comment>
<organism evidence="2 3">
    <name type="scientific">Prunus yedoensis var. nudiflora</name>
    <dbReference type="NCBI Taxonomy" id="2094558"/>
    <lineage>
        <taxon>Eukaryota</taxon>
        <taxon>Viridiplantae</taxon>
        <taxon>Streptophyta</taxon>
        <taxon>Embryophyta</taxon>
        <taxon>Tracheophyta</taxon>
        <taxon>Spermatophyta</taxon>
        <taxon>Magnoliopsida</taxon>
        <taxon>eudicotyledons</taxon>
        <taxon>Gunneridae</taxon>
        <taxon>Pentapetalae</taxon>
        <taxon>rosids</taxon>
        <taxon>fabids</taxon>
        <taxon>Rosales</taxon>
        <taxon>Rosaceae</taxon>
        <taxon>Amygdaloideae</taxon>
        <taxon>Amygdaleae</taxon>
        <taxon>Prunus</taxon>
    </lineage>
</organism>
<evidence type="ECO:0000313" key="3">
    <source>
        <dbReference type="Proteomes" id="UP000250321"/>
    </source>
</evidence>
<dbReference type="AlphaFoldDB" id="A0A314XYS7"/>
<evidence type="ECO:0000256" key="1">
    <source>
        <dbReference type="SAM" id="MobiDB-lite"/>
    </source>
</evidence>
<name>A0A314XYS7_PRUYE</name>
<proteinExistence type="predicted"/>